<dbReference type="AlphaFoldDB" id="A0A8X7W2C8"/>
<gene>
    <name evidence="5" type="ORF">Bca52824_015637</name>
</gene>
<dbReference type="InterPro" id="IPR057222">
    <property type="entry name" value="DUF7900"/>
</dbReference>
<dbReference type="Pfam" id="PF25464">
    <property type="entry name" value="DUF7900"/>
    <property type="match status" value="1"/>
</dbReference>
<evidence type="ECO:0000313" key="6">
    <source>
        <dbReference type="Proteomes" id="UP000886595"/>
    </source>
</evidence>
<keyword evidence="3" id="KW-0812">Transmembrane</keyword>
<dbReference type="Proteomes" id="UP000886595">
    <property type="component" value="Unassembled WGS sequence"/>
</dbReference>
<proteinExistence type="predicted"/>
<protein>
    <recommendedName>
        <fullName evidence="4">DUF7900 domain-containing protein</fullName>
    </recommendedName>
</protein>
<name>A0A8X7W2C8_BRACI</name>
<accession>A0A8X7W2C8</accession>
<evidence type="ECO:0000256" key="1">
    <source>
        <dbReference type="SAM" id="Coils"/>
    </source>
</evidence>
<evidence type="ECO:0000256" key="3">
    <source>
        <dbReference type="SAM" id="Phobius"/>
    </source>
</evidence>
<organism evidence="5 6">
    <name type="scientific">Brassica carinata</name>
    <name type="common">Ethiopian mustard</name>
    <name type="synonym">Abyssinian cabbage</name>
    <dbReference type="NCBI Taxonomy" id="52824"/>
    <lineage>
        <taxon>Eukaryota</taxon>
        <taxon>Viridiplantae</taxon>
        <taxon>Streptophyta</taxon>
        <taxon>Embryophyta</taxon>
        <taxon>Tracheophyta</taxon>
        <taxon>Spermatophyta</taxon>
        <taxon>Magnoliopsida</taxon>
        <taxon>eudicotyledons</taxon>
        <taxon>Gunneridae</taxon>
        <taxon>Pentapetalae</taxon>
        <taxon>rosids</taxon>
        <taxon>malvids</taxon>
        <taxon>Brassicales</taxon>
        <taxon>Brassicaceae</taxon>
        <taxon>Brassiceae</taxon>
        <taxon>Brassica</taxon>
    </lineage>
</organism>
<dbReference type="OrthoDB" id="1112464at2759"/>
<evidence type="ECO:0000259" key="4">
    <source>
        <dbReference type="Pfam" id="PF25464"/>
    </source>
</evidence>
<keyword evidence="1" id="KW-0175">Coiled coil</keyword>
<reference evidence="5 6" key="1">
    <citation type="submission" date="2020-02" db="EMBL/GenBank/DDBJ databases">
        <authorList>
            <person name="Ma Q."/>
            <person name="Huang Y."/>
            <person name="Song X."/>
            <person name="Pei D."/>
        </authorList>
    </citation>
    <scope>NUCLEOTIDE SEQUENCE [LARGE SCALE GENOMIC DNA]</scope>
    <source>
        <strain evidence="5">Sxm20200214</strain>
        <tissue evidence="5">Leaf</tissue>
    </source>
</reference>
<keyword evidence="6" id="KW-1185">Reference proteome</keyword>
<feature type="domain" description="DUF7900" evidence="4">
    <location>
        <begin position="65"/>
        <end position="139"/>
    </location>
</feature>
<keyword evidence="3" id="KW-0472">Membrane</keyword>
<comment type="caution">
    <text evidence="5">The sequence shown here is derived from an EMBL/GenBank/DDBJ whole genome shotgun (WGS) entry which is preliminary data.</text>
</comment>
<feature type="region of interest" description="Disordered" evidence="2">
    <location>
        <begin position="1"/>
        <end position="22"/>
    </location>
</feature>
<dbReference type="EMBL" id="JAAMPC010000003">
    <property type="protein sequence ID" value="KAG2322424.1"/>
    <property type="molecule type" value="Genomic_DNA"/>
</dbReference>
<feature type="transmembrane region" description="Helical" evidence="3">
    <location>
        <begin position="144"/>
        <end position="163"/>
    </location>
</feature>
<sequence>MNTSQISGGDSSSFINNDDKPRSYPPCRCGQPTILWKAWTDDNPGRRYFRCPVHGFSAWSDVGAPHGWQKISLLEARDEINRQKSEIQKLKGAIRALNLQNTNSTASADNFNAIPLAVENSEEFKKLETEALKSTERERLLRQVLIFSWGGFLAATAIIITMSKN</sequence>
<keyword evidence="3" id="KW-1133">Transmembrane helix</keyword>
<feature type="compositionally biased region" description="Polar residues" evidence="2">
    <location>
        <begin position="1"/>
        <end position="16"/>
    </location>
</feature>
<feature type="coiled-coil region" evidence="1">
    <location>
        <begin position="73"/>
        <end position="100"/>
    </location>
</feature>
<evidence type="ECO:0000313" key="5">
    <source>
        <dbReference type="EMBL" id="KAG2322424.1"/>
    </source>
</evidence>
<evidence type="ECO:0000256" key="2">
    <source>
        <dbReference type="SAM" id="MobiDB-lite"/>
    </source>
</evidence>
<dbReference type="PANTHER" id="PTHR33248">
    <property type="entry name" value="ZINC ION-BINDING PROTEIN"/>
    <property type="match status" value="1"/>
</dbReference>